<feature type="domain" description="Rab-GAP TBC" evidence="3">
    <location>
        <begin position="1"/>
        <end position="146"/>
    </location>
</feature>
<dbReference type="PROSITE" id="PS50086">
    <property type="entry name" value="TBC_RABGAP"/>
    <property type="match status" value="1"/>
</dbReference>
<proteinExistence type="predicted"/>
<evidence type="ECO:0000259" key="3">
    <source>
        <dbReference type="PROSITE" id="PS50086"/>
    </source>
</evidence>
<sequence>MDEGQEAHWEVVERILFLYAKLNPGQSYVQGMNEILGPIYYAFASDPDVTYREWAEADSFFCFTNLMSEIRDFFIKTLDEAECGINNMMTRMLTQLKNSDLDVWLKFQQLELRPQYYSFRWITLLLSQEFPLPDVLRIWDSLFSDEKRFSFLIYICCAMIIIIRHQLLNGDFPSDIKLLQNYPSMDVQIILSKADELSKKLY</sequence>
<dbReference type="FunFam" id="1.10.472.80:FF:000009">
    <property type="entry name" value="TBC1 domain family member 13"/>
    <property type="match status" value="1"/>
</dbReference>
<dbReference type="GO" id="GO:0005096">
    <property type="term" value="F:GTPase activator activity"/>
    <property type="evidence" value="ECO:0007669"/>
    <property type="project" value="UniProtKB-KW"/>
</dbReference>
<evidence type="ECO:0000256" key="1">
    <source>
        <dbReference type="ARBA" id="ARBA00022468"/>
    </source>
</evidence>
<dbReference type="PANTHER" id="PTHR22957:SF27">
    <property type="entry name" value="TBC1 DOMAIN FAMILY MEMBER 13"/>
    <property type="match status" value="1"/>
</dbReference>
<dbReference type="SMART" id="SM00164">
    <property type="entry name" value="TBC"/>
    <property type="match status" value="1"/>
</dbReference>
<organism evidence="4">
    <name type="scientific">Photinus pyralis</name>
    <name type="common">Common eastern firefly</name>
    <name type="synonym">Lampyris pyralis</name>
    <dbReference type="NCBI Taxonomy" id="7054"/>
    <lineage>
        <taxon>Eukaryota</taxon>
        <taxon>Metazoa</taxon>
        <taxon>Ecdysozoa</taxon>
        <taxon>Arthropoda</taxon>
        <taxon>Hexapoda</taxon>
        <taxon>Insecta</taxon>
        <taxon>Pterygota</taxon>
        <taxon>Neoptera</taxon>
        <taxon>Endopterygota</taxon>
        <taxon>Coleoptera</taxon>
        <taxon>Polyphaga</taxon>
        <taxon>Elateriformia</taxon>
        <taxon>Elateroidea</taxon>
        <taxon>Lampyridae</taxon>
        <taxon>Lampyrinae</taxon>
        <taxon>Photinus</taxon>
    </lineage>
</organism>
<accession>A0A1Y1NBY7</accession>
<dbReference type="Gene3D" id="1.10.472.80">
    <property type="entry name" value="Ypt/Rab-GAP domain of gyp1p, domain 3"/>
    <property type="match status" value="1"/>
</dbReference>
<dbReference type="Gene3D" id="1.10.8.270">
    <property type="entry name" value="putative rabgap domain of human tbc1 domain family member 14 like domains"/>
    <property type="match status" value="1"/>
</dbReference>
<evidence type="ECO:0000256" key="2">
    <source>
        <dbReference type="SAM" id="Phobius"/>
    </source>
</evidence>
<feature type="transmembrane region" description="Helical" evidence="2">
    <location>
        <begin position="149"/>
        <end position="167"/>
    </location>
</feature>
<dbReference type="EMBL" id="GEZM01010200">
    <property type="protein sequence ID" value="JAV94148.1"/>
    <property type="molecule type" value="Transcribed_RNA"/>
</dbReference>
<dbReference type="PANTHER" id="PTHR22957">
    <property type="entry name" value="TBC1 DOMAIN FAMILY MEMBER GTPASE-ACTIVATING PROTEIN"/>
    <property type="match status" value="1"/>
</dbReference>
<dbReference type="AlphaFoldDB" id="A0A1Y1NBY7"/>
<keyword evidence="2" id="KW-1133">Transmembrane helix</keyword>
<keyword evidence="2" id="KW-0472">Membrane</keyword>
<dbReference type="GO" id="GO:0006886">
    <property type="term" value="P:intracellular protein transport"/>
    <property type="evidence" value="ECO:0007669"/>
    <property type="project" value="TreeGrafter"/>
</dbReference>
<name>A0A1Y1NBY7_PHOPY</name>
<evidence type="ECO:0000313" key="4">
    <source>
        <dbReference type="EMBL" id="JAV94145.1"/>
    </source>
</evidence>
<keyword evidence="1" id="KW-0343">GTPase activation</keyword>
<dbReference type="SUPFAM" id="SSF47923">
    <property type="entry name" value="Ypt/Rab-GAP domain of gyp1p"/>
    <property type="match status" value="2"/>
</dbReference>
<dbReference type="EMBL" id="GEZM01010202">
    <property type="protein sequence ID" value="JAV94145.1"/>
    <property type="molecule type" value="Transcribed_RNA"/>
</dbReference>
<dbReference type="InterPro" id="IPR035969">
    <property type="entry name" value="Rab-GAP_TBC_sf"/>
</dbReference>
<reference evidence="4" key="1">
    <citation type="journal article" date="2016" name="Sci. Rep.">
        <title>Molecular characterization of firefly nuptial gifts: a multi-omics approach sheds light on postcopulatory sexual selection.</title>
        <authorList>
            <person name="Al-Wathiqui N."/>
            <person name="Fallon T.R."/>
            <person name="South A."/>
            <person name="Weng J.K."/>
            <person name="Lewis S.M."/>
        </authorList>
    </citation>
    <scope>NUCLEOTIDE SEQUENCE</scope>
</reference>
<dbReference type="InterPro" id="IPR000195">
    <property type="entry name" value="Rab-GAP-TBC_dom"/>
</dbReference>
<keyword evidence="2" id="KW-0812">Transmembrane</keyword>
<protein>
    <recommendedName>
        <fullName evidence="3">Rab-GAP TBC domain-containing protein</fullName>
    </recommendedName>
</protein>
<dbReference type="Pfam" id="PF00566">
    <property type="entry name" value="RabGAP-TBC"/>
    <property type="match status" value="1"/>
</dbReference>